<comment type="caution">
    <text evidence="3">The sequence shown here is derived from an EMBL/GenBank/DDBJ whole genome shotgun (WGS) entry which is preliminary data.</text>
</comment>
<dbReference type="EMBL" id="JAVHJS010000003">
    <property type="protein sequence ID" value="KAK2864850.1"/>
    <property type="molecule type" value="Genomic_DNA"/>
</dbReference>
<evidence type="ECO:0000313" key="3">
    <source>
        <dbReference type="EMBL" id="KAK2864850.1"/>
    </source>
</evidence>
<dbReference type="Proteomes" id="UP001187315">
    <property type="component" value="Unassembled WGS sequence"/>
</dbReference>
<keyword evidence="2" id="KW-1133">Transmembrane helix</keyword>
<keyword evidence="4" id="KW-1185">Reference proteome</keyword>
<evidence type="ECO:0000313" key="4">
    <source>
        <dbReference type="Proteomes" id="UP001187315"/>
    </source>
</evidence>
<accession>A0AA88NVQ4</accession>
<gene>
    <name evidence="3" type="ORF">Q7C36_004004</name>
</gene>
<reference evidence="3" key="1">
    <citation type="submission" date="2023-08" db="EMBL/GenBank/DDBJ databases">
        <title>Pelteobagrus vachellii genome.</title>
        <authorList>
            <person name="Liu H."/>
        </authorList>
    </citation>
    <scope>NUCLEOTIDE SEQUENCE</scope>
    <source>
        <strain evidence="3">PRFRI_2022a</strain>
        <tissue evidence="3">Muscle</tissue>
    </source>
</reference>
<organism evidence="3 4">
    <name type="scientific">Tachysurus vachellii</name>
    <name type="common">Darkbarbel catfish</name>
    <name type="synonym">Pelteobagrus vachellii</name>
    <dbReference type="NCBI Taxonomy" id="175792"/>
    <lineage>
        <taxon>Eukaryota</taxon>
        <taxon>Metazoa</taxon>
        <taxon>Chordata</taxon>
        <taxon>Craniata</taxon>
        <taxon>Vertebrata</taxon>
        <taxon>Euteleostomi</taxon>
        <taxon>Actinopterygii</taxon>
        <taxon>Neopterygii</taxon>
        <taxon>Teleostei</taxon>
        <taxon>Ostariophysi</taxon>
        <taxon>Siluriformes</taxon>
        <taxon>Bagridae</taxon>
        <taxon>Tachysurus</taxon>
    </lineage>
</organism>
<feature type="region of interest" description="Disordered" evidence="1">
    <location>
        <begin position="106"/>
        <end position="141"/>
    </location>
</feature>
<protein>
    <submittedName>
        <fullName evidence="3">Uncharacterized protein</fullName>
    </submittedName>
</protein>
<feature type="compositionally biased region" description="Polar residues" evidence="1">
    <location>
        <begin position="106"/>
        <end position="115"/>
    </location>
</feature>
<keyword evidence="2" id="KW-0472">Membrane</keyword>
<evidence type="ECO:0000256" key="1">
    <source>
        <dbReference type="SAM" id="MobiDB-lite"/>
    </source>
</evidence>
<evidence type="ECO:0000256" key="2">
    <source>
        <dbReference type="SAM" id="Phobius"/>
    </source>
</evidence>
<feature type="transmembrane region" description="Helical" evidence="2">
    <location>
        <begin position="61"/>
        <end position="82"/>
    </location>
</feature>
<dbReference type="AlphaFoldDB" id="A0AA88NVQ4"/>
<feature type="region of interest" description="Disordered" evidence="1">
    <location>
        <begin position="36"/>
        <end position="56"/>
    </location>
</feature>
<keyword evidence="2" id="KW-0812">Transmembrane</keyword>
<feature type="compositionally biased region" description="Basic and acidic residues" evidence="1">
    <location>
        <begin position="120"/>
        <end position="132"/>
    </location>
</feature>
<proteinExistence type="predicted"/>
<sequence>MITSRARCELGSWNVTQGLRKTESKDMKVNQTRALKNNSTDMKVNQTRAPKNNSTASSPDWLLYVVPSIAFVFGLILFSQIYRTQRRREKALQRVAALKNVMNTTSAGHTYTSQGPLGAENKDSSKLQDSSETKGNLKKQEAQSYENVTSIIYSNDDNVNYCVRQDEDYITPDADAGEVTETEKSIYVQPLQNLTETDGESYENMAGCVYAHPRQPTKKTVLNIEDDDYINPDGENKHNLDHTDTESYENMDSLACPNTNTHTVDEGWYECMDRRQIQS</sequence>
<name>A0AA88NVQ4_TACVA</name>